<dbReference type="AlphaFoldDB" id="A0A0R3JRK0"/>
<feature type="transmembrane region" description="Helical" evidence="1">
    <location>
        <begin position="200"/>
        <end position="219"/>
    </location>
</feature>
<evidence type="ECO:0000313" key="2">
    <source>
        <dbReference type="EMBL" id="KRQ86097.1"/>
    </source>
</evidence>
<dbReference type="EMBL" id="LKHP01000016">
    <property type="protein sequence ID" value="KRQ86097.1"/>
    <property type="molecule type" value="Genomic_DNA"/>
</dbReference>
<sequence length="265" mass="30194">MLMAVRRHLKLILVYMKYNLKSSMEYKASFLIQIFGMILNNGSFLIFWWVIYKNVNKIGGYGFSDVIILWGLASSSFGLTYILFGNLRELSEFIISGRLDSYLIQPVDVVLNAAASKMEVSAWGDLAYGYILLFLSGRYSLIDFILFTLFTITGAIIYFSMLLILNSLAFYFGNVDSTKRAVDSFFISFSTYPEGILNKYFKFIFYSVVPVGFSIYLPVSIFKSFSLKDTIIVIISAIVFLALSYKTFYAGLKRYESANLLEAKI</sequence>
<dbReference type="PANTHER" id="PTHR36833">
    <property type="entry name" value="SLR0610 PROTEIN-RELATED"/>
    <property type="match status" value="1"/>
</dbReference>
<dbReference type="Pfam" id="PF06182">
    <property type="entry name" value="ABC2_membrane_6"/>
    <property type="match status" value="1"/>
</dbReference>
<feature type="transmembrane region" description="Helical" evidence="1">
    <location>
        <begin position="144"/>
        <end position="172"/>
    </location>
</feature>
<organism evidence="2 3">
    <name type="scientific">Caloramator mitchellensis</name>
    <dbReference type="NCBI Taxonomy" id="908809"/>
    <lineage>
        <taxon>Bacteria</taxon>
        <taxon>Bacillati</taxon>
        <taxon>Bacillota</taxon>
        <taxon>Clostridia</taxon>
        <taxon>Eubacteriales</taxon>
        <taxon>Clostridiaceae</taxon>
        <taxon>Caloramator</taxon>
    </lineage>
</organism>
<evidence type="ECO:0000256" key="1">
    <source>
        <dbReference type="SAM" id="Phobius"/>
    </source>
</evidence>
<comment type="caution">
    <text evidence="2">The sequence shown here is derived from an EMBL/GenBank/DDBJ whole genome shotgun (WGS) entry which is preliminary data.</text>
</comment>
<dbReference type="Proteomes" id="UP000052015">
    <property type="component" value="Unassembled WGS sequence"/>
</dbReference>
<feature type="transmembrane region" description="Helical" evidence="1">
    <location>
        <begin position="231"/>
        <end position="252"/>
    </location>
</feature>
<dbReference type="STRING" id="908809.ABG79_02131"/>
<dbReference type="OrthoDB" id="9788195at2"/>
<dbReference type="PANTHER" id="PTHR36833:SF1">
    <property type="entry name" value="INTEGRAL MEMBRANE TRANSPORT PROTEIN"/>
    <property type="match status" value="1"/>
</dbReference>
<feature type="transmembrane region" description="Helical" evidence="1">
    <location>
        <begin position="63"/>
        <end position="84"/>
    </location>
</feature>
<keyword evidence="1" id="KW-0812">Transmembrane</keyword>
<dbReference type="RefSeq" id="WP_057979427.1">
    <property type="nucleotide sequence ID" value="NZ_LKHP01000016.1"/>
</dbReference>
<keyword evidence="1" id="KW-0472">Membrane</keyword>
<name>A0A0R3JRK0_CALMK</name>
<keyword evidence="3" id="KW-1185">Reference proteome</keyword>
<evidence type="ECO:0000313" key="3">
    <source>
        <dbReference type="Proteomes" id="UP000052015"/>
    </source>
</evidence>
<dbReference type="InterPro" id="IPR010390">
    <property type="entry name" value="ABC-2_transporter-like"/>
</dbReference>
<proteinExistence type="predicted"/>
<gene>
    <name evidence="2" type="ORF">ABG79_02131</name>
</gene>
<protein>
    <recommendedName>
        <fullName evidence="4">ABC-2 family transporter protein</fullName>
    </recommendedName>
</protein>
<keyword evidence="1" id="KW-1133">Transmembrane helix</keyword>
<feature type="transmembrane region" description="Helical" evidence="1">
    <location>
        <begin position="30"/>
        <end position="51"/>
    </location>
</feature>
<evidence type="ECO:0008006" key="4">
    <source>
        <dbReference type="Google" id="ProtNLM"/>
    </source>
</evidence>
<reference evidence="2 3" key="1">
    <citation type="submission" date="2015-09" db="EMBL/GenBank/DDBJ databases">
        <title>Draft genome sequence of a Caloramator mitchellensis, a moderate thermophile from the Great Artesian Basin of Australia.</title>
        <authorList>
            <person name="Patel B.K."/>
        </authorList>
    </citation>
    <scope>NUCLEOTIDE SEQUENCE [LARGE SCALE GENOMIC DNA]</scope>
    <source>
        <strain evidence="2 3">VF08</strain>
    </source>
</reference>
<accession>A0A0R3JRK0</accession>